<gene>
    <name evidence="4" type="ORF">EHYA_03063</name>
</gene>
<evidence type="ECO:0000313" key="5">
    <source>
        <dbReference type="Proteomes" id="UP000286931"/>
    </source>
</evidence>
<feature type="compositionally biased region" description="Polar residues" evidence="2">
    <location>
        <begin position="11"/>
        <end position="26"/>
    </location>
</feature>
<evidence type="ECO:0000259" key="3">
    <source>
        <dbReference type="Pfam" id="PF01642"/>
    </source>
</evidence>
<evidence type="ECO:0000256" key="1">
    <source>
        <dbReference type="ARBA" id="ARBA00011870"/>
    </source>
</evidence>
<dbReference type="SUPFAM" id="SSF51703">
    <property type="entry name" value="Cobalamin (vitamin B12)-dependent enzymes"/>
    <property type="match status" value="1"/>
</dbReference>
<protein>
    <submittedName>
        <fullName evidence="4">Methylmalonyl-CoA mutase</fullName>
    </submittedName>
</protein>
<dbReference type="GO" id="GO:0004494">
    <property type="term" value="F:methylmalonyl-CoA mutase activity"/>
    <property type="evidence" value="ECO:0007669"/>
    <property type="project" value="UniProtKB-EC"/>
</dbReference>
<dbReference type="InterPro" id="IPR016176">
    <property type="entry name" value="Cbl-dep_enz_cat"/>
</dbReference>
<accession>A0A401YLC4</accession>
<dbReference type="EMBL" id="BIFH01000017">
    <property type="protein sequence ID" value="GCD95391.1"/>
    <property type="molecule type" value="Genomic_DNA"/>
</dbReference>
<name>A0A401YLC4_9ACTN</name>
<feature type="domain" description="Methylmalonyl-CoA mutase alpha/beta chain catalytic" evidence="3">
    <location>
        <begin position="62"/>
        <end position="130"/>
    </location>
</feature>
<reference evidence="4 5" key="1">
    <citation type="submission" date="2018-12" db="EMBL/GenBank/DDBJ databases">
        <title>Draft genome sequence of Embleya hyalina NBRC 13850T.</title>
        <authorList>
            <person name="Komaki H."/>
            <person name="Hosoyama A."/>
            <person name="Kimura A."/>
            <person name="Ichikawa N."/>
            <person name="Tamura T."/>
        </authorList>
    </citation>
    <scope>NUCLEOTIDE SEQUENCE [LARGE SCALE GENOMIC DNA]</scope>
    <source>
        <strain evidence="4 5">NBRC 13850</strain>
    </source>
</reference>
<dbReference type="CDD" id="cd03677">
    <property type="entry name" value="MM_CoA_mutase_beta"/>
    <property type="match status" value="1"/>
</dbReference>
<dbReference type="InterPro" id="IPR006099">
    <property type="entry name" value="MeMalonylCoA_mutase_a/b_cat"/>
</dbReference>
<organism evidence="4 5">
    <name type="scientific">Embleya hyalina</name>
    <dbReference type="NCBI Taxonomy" id="516124"/>
    <lineage>
        <taxon>Bacteria</taxon>
        <taxon>Bacillati</taxon>
        <taxon>Actinomycetota</taxon>
        <taxon>Actinomycetes</taxon>
        <taxon>Kitasatosporales</taxon>
        <taxon>Streptomycetaceae</taxon>
        <taxon>Embleya</taxon>
    </lineage>
</organism>
<feature type="region of interest" description="Disordered" evidence="2">
    <location>
        <begin position="1"/>
        <end position="26"/>
    </location>
</feature>
<comment type="subunit">
    <text evidence="1">Heterodimer of an alpha and a beta chain.</text>
</comment>
<evidence type="ECO:0000256" key="2">
    <source>
        <dbReference type="SAM" id="MobiDB-lite"/>
    </source>
</evidence>
<dbReference type="GO" id="GO:0031419">
    <property type="term" value="F:cobalamin binding"/>
    <property type="evidence" value="ECO:0007669"/>
    <property type="project" value="UniProtKB-KW"/>
</dbReference>
<dbReference type="GO" id="GO:0005737">
    <property type="term" value="C:cytoplasm"/>
    <property type="evidence" value="ECO:0007669"/>
    <property type="project" value="TreeGrafter"/>
</dbReference>
<dbReference type="Gene3D" id="3.40.50.280">
    <property type="entry name" value="Cobalamin-binding domain"/>
    <property type="match status" value="1"/>
</dbReference>
<dbReference type="Proteomes" id="UP000286931">
    <property type="component" value="Unassembled WGS sequence"/>
</dbReference>
<dbReference type="InterPro" id="IPR024067">
    <property type="entry name" value="Me-malonyl-CoA_mutase_sm_su_N"/>
</dbReference>
<dbReference type="AlphaFoldDB" id="A0A401YLC4"/>
<dbReference type="PANTHER" id="PTHR48101:SF4">
    <property type="entry name" value="METHYLMALONYL-COA MUTASE, MITOCHONDRIAL"/>
    <property type="match status" value="1"/>
</dbReference>
<dbReference type="Gene3D" id="1.10.196.20">
    <property type="match status" value="1"/>
</dbReference>
<evidence type="ECO:0000313" key="4">
    <source>
        <dbReference type="EMBL" id="GCD95391.1"/>
    </source>
</evidence>
<sequence length="638" mass="66292">MRRMTEATVDGGTSTGSTFASQFPQPTRDQWQRLVAGVLRKSKVLGENDTPERPEDLLATTTYDGVTLSPLYTEAAARPGLPGLSPFVRGSRAAGHAADGWDVRQAHADTDPGRVNESVLADLENGVTSVFLYVGADALAPDALARALDGVLLDLAPVALATGADFVPAADALLAVFRESGVAPAELRGNLGADPISSHARTGSGADPSAAAELAARAHAEFAGIQAIVADGQPYHEAGGSDGQELGAATAAGVAYLRALTAAGLDVDTALGLIEFRFAATAEQFPTIAKLRAARRLWARVAQASGASPAAGAQRQHALTSWAMTTRRDPWVNMLRTTVASFAAGVGGADAVTVRSFDAAIGLPDAFSRRIARNTQALLLEESHLAQVIDPAGGSWFVEQLTDDLARAGWEFFREIERRGGIVAALDSGWLADRLAEVRAERDRAIATRTDPITGVSEFPNLTEAPVVREPAPEVPVSAAGLPRVRYAEAYESLRDRSDARLAATGSRPTVFLATLGPLAQYTARAGFAANLFAAGGVATVEAGTTEGDESAAEAIVARWIEAGRPATVVLTSSEKLYATLAAPVAAALRAAGAGRILLAGQKAHGADVDGYVYSGCDALDVLHTTYDNLSSTPEGAK</sequence>
<keyword evidence="5" id="KW-1185">Reference proteome</keyword>
<dbReference type="Pfam" id="PF01642">
    <property type="entry name" value="MM_CoA_mutase"/>
    <property type="match status" value="2"/>
</dbReference>
<comment type="caution">
    <text evidence="4">The sequence shown here is derived from an EMBL/GenBank/DDBJ whole genome shotgun (WGS) entry which is preliminary data.</text>
</comment>
<feature type="domain" description="Methylmalonyl-CoA mutase alpha/beta chain catalytic" evidence="3">
    <location>
        <begin position="144"/>
        <end position="467"/>
    </location>
</feature>
<dbReference type="PANTHER" id="PTHR48101">
    <property type="entry name" value="METHYLMALONYL-COA MUTASE, MITOCHONDRIAL-RELATED"/>
    <property type="match status" value="1"/>
</dbReference>
<dbReference type="GO" id="GO:0019678">
    <property type="term" value="P:propionate metabolic process, methylmalonyl pathway"/>
    <property type="evidence" value="ECO:0007669"/>
    <property type="project" value="TreeGrafter"/>
</dbReference>
<dbReference type="Gene3D" id="3.20.20.240">
    <property type="entry name" value="Methylmalonyl-CoA mutase"/>
    <property type="match status" value="1"/>
</dbReference>
<proteinExistence type="predicted"/>